<dbReference type="OrthoDB" id="8124016at2759"/>
<protein>
    <submittedName>
        <fullName evidence="2">Uncharacterized protein</fullName>
    </submittedName>
</protein>
<evidence type="ECO:0000256" key="1">
    <source>
        <dbReference type="SAM" id="MobiDB-lite"/>
    </source>
</evidence>
<dbReference type="AlphaFoldDB" id="A0A4C1V9F1"/>
<reference evidence="2 3" key="1">
    <citation type="journal article" date="2019" name="Commun. Biol.">
        <title>The bagworm genome reveals a unique fibroin gene that provides high tensile strength.</title>
        <authorList>
            <person name="Kono N."/>
            <person name="Nakamura H."/>
            <person name="Ohtoshi R."/>
            <person name="Tomita M."/>
            <person name="Numata K."/>
            <person name="Arakawa K."/>
        </authorList>
    </citation>
    <scope>NUCLEOTIDE SEQUENCE [LARGE SCALE GENOMIC DNA]</scope>
</reference>
<feature type="region of interest" description="Disordered" evidence="1">
    <location>
        <begin position="138"/>
        <end position="160"/>
    </location>
</feature>
<organism evidence="2 3">
    <name type="scientific">Eumeta variegata</name>
    <name type="common">Bagworm moth</name>
    <name type="synonym">Eumeta japonica</name>
    <dbReference type="NCBI Taxonomy" id="151549"/>
    <lineage>
        <taxon>Eukaryota</taxon>
        <taxon>Metazoa</taxon>
        <taxon>Ecdysozoa</taxon>
        <taxon>Arthropoda</taxon>
        <taxon>Hexapoda</taxon>
        <taxon>Insecta</taxon>
        <taxon>Pterygota</taxon>
        <taxon>Neoptera</taxon>
        <taxon>Endopterygota</taxon>
        <taxon>Lepidoptera</taxon>
        <taxon>Glossata</taxon>
        <taxon>Ditrysia</taxon>
        <taxon>Tineoidea</taxon>
        <taxon>Psychidae</taxon>
        <taxon>Oiketicinae</taxon>
        <taxon>Eumeta</taxon>
    </lineage>
</organism>
<keyword evidence="3" id="KW-1185">Reference proteome</keyword>
<feature type="compositionally biased region" description="Polar residues" evidence="1">
    <location>
        <begin position="138"/>
        <end position="150"/>
    </location>
</feature>
<feature type="compositionally biased region" description="Acidic residues" evidence="1">
    <location>
        <begin position="151"/>
        <end position="160"/>
    </location>
</feature>
<accession>A0A4C1V9F1</accession>
<evidence type="ECO:0000313" key="3">
    <source>
        <dbReference type="Proteomes" id="UP000299102"/>
    </source>
</evidence>
<gene>
    <name evidence="2" type="ORF">EVAR_20682_1</name>
</gene>
<sequence>MAFRNTFCYVFFTLIPCIRPIPILTRYFPRSPRSRHPSLSYVANASSFVFSSSSDKRQSVRLVYIPGQCRAVEIKEIIKHRLEEFDLYFEQDVVAVTSDGPNVMVKFGRENPTEMVLCLNHAVHLAVLETFCKKNETNENFTSNQDSDNLSGEESEYDEDNCDLEPEIRTNYTQNIDKALQDTRALVKLF</sequence>
<proteinExistence type="predicted"/>
<dbReference type="EMBL" id="BGZK01000302">
    <property type="protein sequence ID" value="GBP35309.1"/>
    <property type="molecule type" value="Genomic_DNA"/>
</dbReference>
<comment type="caution">
    <text evidence="2">The sequence shown here is derived from an EMBL/GenBank/DDBJ whole genome shotgun (WGS) entry which is preliminary data.</text>
</comment>
<evidence type="ECO:0000313" key="2">
    <source>
        <dbReference type="EMBL" id="GBP35309.1"/>
    </source>
</evidence>
<name>A0A4C1V9F1_EUMVA</name>
<dbReference type="Proteomes" id="UP000299102">
    <property type="component" value="Unassembled WGS sequence"/>
</dbReference>